<evidence type="ECO:0000313" key="3">
    <source>
        <dbReference type="Proteomes" id="UP000693941"/>
    </source>
</evidence>
<accession>A0A8F5BV94</accession>
<evidence type="ECO:0000313" key="2">
    <source>
        <dbReference type="EMBL" id="QXJ32107.1"/>
    </source>
</evidence>
<sequence length="66" mass="7832">MSFDNICNNEKKLKLSSGDKSMKKKKSNNEKKLKLPRQADYYSQFQSNNEKKLKLLRPLVRLIPYL</sequence>
<evidence type="ECO:0000256" key="1">
    <source>
        <dbReference type="SAM" id="MobiDB-lite"/>
    </source>
</evidence>
<gene>
    <name evidence="2" type="ORF">J5U21_01758</name>
</gene>
<dbReference type="AlphaFoldDB" id="A0A8F5BV94"/>
<organism evidence="2 3">
    <name type="scientific">Saccharolobus shibatae</name>
    <dbReference type="NCBI Taxonomy" id="2286"/>
    <lineage>
        <taxon>Archaea</taxon>
        <taxon>Thermoproteota</taxon>
        <taxon>Thermoprotei</taxon>
        <taxon>Sulfolobales</taxon>
        <taxon>Sulfolobaceae</taxon>
        <taxon>Saccharolobus</taxon>
    </lineage>
</organism>
<protein>
    <submittedName>
        <fullName evidence="2">Uncharacterized protein</fullName>
    </submittedName>
</protein>
<proteinExistence type="predicted"/>
<dbReference type="EMBL" id="CP077715">
    <property type="protein sequence ID" value="QXJ32107.1"/>
    <property type="molecule type" value="Genomic_DNA"/>
</dbReference>
<reference evidence="2" key="1">
    <citation type="journal article" date="2021" name="Environ. Microbiol.">
        <title>New insights into the diversity and evolution of the archaeal mobilome from three complete genomes of Saccharolobus shibatae.</title>
        <authorList>
            <person name="Medvedeva S."/>
            <person name="Brandt D."/>
            <person name="Cvirkaite-Krupovic V."/>
            <person name="Liu Y."/>
            <person name="Severinov K."/>
            <person name="Ishino S."/>
            <person name="Ishino Y."/>
            <person name="Prangishvili D."/>
            <person name="Kalinowski J."/>
            <person name="Krupovic M."/>
        </authorList>
    </citation>
    <scope>NUCLEOTIDE SEQUENCE</scope>
    <source>
        <strain evidence="2">BEU9</strain>
    </source>
</reference>
<dbReference type="Proteomes" id="UP000693941">
    <property type="component" value="Chromosome"/>
</dbReference>
<name>A0A8F5BV94_9CREN</name>
<feature type="region of interest" description="Disordered" evidence="1">
    <location>
        <begin position="14"/>
        <end position="35"/>
    </location>
</feature>